<keyword evidence="1 4" id="KW-0597">Phosphoprotein</keyword>
<dbReference type="SMART" id="SM00448">
    <property type="entry name" value="REC"/>
    <property type="match status" value="1"/>
</dbReference>
<evidence type="ECO:0000256" key="1">
    <source>
        <dbReference type="ARBA" id="ARBA00022553"/>
    </source>
</evidence>
<evidence type="ECO:0000256" key="3">
    <source>
        <dbReference type="ARBA" id="ARBA00023163"/>
    </source>
</evidence>
<dbReference type="SUPFAM" id="SSF52172">
    <property type="entry name" value="CheY-like"/>
    <property type="match status" value="1"/>
</dbReference>
<keyword evidence="2" id="KW-0805">Transcription regulation</keyword>
<evidence type="ECO:0000256" key="4">
    <source>
        <dbReference type="PROSITE-ProRule" id="PRU00169"/>
    </source>
</evidence>
<dbReference type="PANTHER" id="PTHR44591:SF3">
    <property type="entry name" value="RESPONSE REGULATORY DOMAIN-CONTAINING PROTEIN"/>
    <property type="match status" value="1"/>
</dbReference>
<dbReference type="InterPro" id="IPR011006">
    <property type="entry name" value="CheY-like_superfamily"/>
</dbReference>
<comment type="caution">
    <text evidence="6">The sequence shown here is derived from an EMBL/GenBank/DDBJ whole genome shotgun (WGS) entry which is preliminary data.</text>
</comment>
<dbReference type="Proteomes" id="UP000605848">
    <property type="component" value="Unassembled WGS sequence"/>
</dbReference>
<dbReference type="EMBL" id="JAEQMY010000011">
    <property type="protein sequence ID" value="MBL0404226.1"/>
    <property type="molecule type" value="Genomic_DNA"/>
</dbReference>
<evidence type="ECO:0000256" key="2">
    <source>
        <dbReference type="ARBA" id="ARBA00023015"/>
    </source>
</evidence>
<accession>A0A936Z6Z8</accession>
<dbReference type="PANTHER" id="PTHR44591">
    <property type="entry name" value="STRESS RESPONSE REGULATOR PROTEIN 1"/>
    <property type="match status" value="1"/>
</dbReference>
<keyword evidence="7" id="KW-1185">Reference proteome</keyword>
<sequence length="132" mass="14083">MTERRVSSERKLILVVGDQPAGRTVAVEFREHEGFEVIEAPSADYAVTILQAKDDIGVVFTDVTMPGLLNGFDLAQIAQTLHPNISVIVTSGALPSGFTGVAPDARFVKKPNRMAAVIRLVHELTEGSSPAG</sequence>
<dbReference type="PROSITE" id="PS50110">
    <property type="entry name" value="RESPONSE_REGULATORY"/>
    <property type="match status" value="1"/>
</dbReference>
<name>A0A936Z6Z8_9HYPH</name>
<dbReference type="Pfam" id="PF00072">
    <property type="entry name" value="Response_reg"/>
    <property type="match status" value="1"/>
</dbReference>
<reference evidence="6" key="1">
    <citation type="submission" date="2021-01" db="EMBL/GenBank/DDBJ databases">
        <title>Microvirga sp.</title>
        <authorList>
            <person name="Kim M.K."/>
        </authorList>
    </citation>
    <scope>NUCLEOTIDE SEQUENCE</scope>
    <source>
        <strain evidence="6">5420S-16</strain>
    </source>
</reference>
<feature type="domain" description="Response regulatory" evidence="5">
    <location>
        <begin position="12"/>
        <end position="125"/>
    </location>
</feature>
<evidence type="ECO:0000313" key="6">
    <source>
        <dbReference type="EMBL" id="MBL0404226.1"/>
    </source>
</evidence>
<organism evidence="6 7">
    <name type="scientific">Microvirga aerilata</name>
    <dbReference type="NCBI Taxonomy" id="670292"/>
    <lineage>
        <taxon>Bacteria</taxon>
        <taxon>Pseudomonadati</taxon>
        <taxon>Pseudomonadota</taxon>
        <taxon>Alphaproteobacteria</taxon>
        <taxon>Hyphomicrobiales</taxon>
        <taxon>Methylobacteriaceae</taxon>
        <taxon>Microvirga</taxon>
    </lineage>
</organism>
<dbReference type="InterPro" id="IPR050595">
    <property type="entry name" value="Bact_response_regulator"/>
</dbReference>
<dbReference type="GO" id="GO:0000160">
    <property type="term" value="P:phosphorelay signal transduction system"/>
    <property type="evidence" value="ECO:0007669"/>
    <property type="project" value="InterPro"/>
</dbReference>
<dbReference type="Gene3D" id="3.40.50.2300">
    <property type="match status" value="1"/>
</dbReference>
<dbReference type="InterPro" id="IPR001789">
    <property type="entry name" value="Sig_transdc_resp-reg_receiver"/>
</dbReference>
<proteinExistence type="predicted"/>
<evidence type="ECO:0000259" key="5">
    <source>
        <dbReference type="PROSITE" id="PS50110"/>
    </source>
</evidence>
<gene>
    <name evidence="6" type="ORF">JKG68_09630</name>
</gene>
<keyword evidence="3" id="KW-0804">Transcription</keyword>
<feature type="modified residue" description="4-aspartylphosphate" evidence="4">
    <location>
        <position position="62"/>
    </location>
</feature>
<evidence type="ECO:0000313" key="7">
    <source>
        <dbReference type="Proteomes" id="UP000605848"/>
    </source>
</evidence>
<dbReference type="AlphaFoldDB" id="A0A936Z6Z8"/>
<protein>
    <submittedName>
        <fullName evidence="6">Response regulator</fullName>
    </submittedName>
</protein>